<dbReference type="CDD" id="cd07717">
    <property type="entry name" value="RNaseZ_ZiPD-like_MBL-fold"/>
    <property type="match status" value="1"/>
</dbReference>
<keyword evidence="2 8" id="KW-0819">tRNA processing</keyword>
<dbReference type="Gene3D" id="3.60.15.10">
    <property type="entry name" value="Ribonuclease Z/Hydroxyacylglutathione hydrolase-like"/>
    <property type="match status" value="1"/>
</dbReference>
<evidence type="ECO:0000259" key="9">
    <source>
        <dbReference type="Pfam" id="PF12706"/>
    </source>
</evidence>
<dbReference type="SUPFAM" id="SSF56281">
    <property type="entry name" value="Metallo-hydrolase/oxidoreductase"/>
    <property type="match status" value="1"/>
</dbReference>
<dbReference type="InterPro" id="IPR036866">
    <property type="entry name" value="RibonucZ/Hydroxyglut_hydro"/>
</dbReference>
<feature type="binding site" evidence="8">
    <location>
        <position position="66"/>
    </location>
    <ligand>
        <name>Zn(2+)</name>
        <dbReference type="ChEBI" id="CHEBI:29105"/>
        <label>2</label>
        <note>catalytic</note>
    </ligand>
</feature>
<feature type="binding site" evidence="8">
    <location>
        <position position="203"/>
    </location>
    <ligand>
        <name>Zn(2+)</name>
        <dbReference type="ChEBI" id="CHEBI:29105"/>
        <label>1</label>
        <note>catalytic</note>
    </ligand>
</feature>
<feature type="domain" description="Metallo-beta-lactamase" evidence="9">
    <location>
        <begin position="32"/>
        <end position="261"/>
    </location>
</feature>
<evidence type="ECO:0000256" key="1">
    <source>
        <dbReference type="ARBA" id="ARBA00011738"/>
    </source>
</evidence>
<dbReference type="Proteomes" id="UP000585272">
    <property type="component" value="Unassembled WGS sequence"/>
</dbReference>
<feature type="active site" description="Proton acceptor" evidence="8">
    <location>
        <position position="65"/>
    </location>
</feature>
<dbReference type="NCBIfam" id="TIGR02651">
    <property type="entry name" value="RNase_Z"/>
    <property type="match status" value="1"/>
</dbReference>
<dbReference type="RefSeq" id="WP_183343116.1">
    <property type="nucleotide sequence ID" value="NZ_JACHNU010000004.1"/>
</dbReference>
<comment type="similarity">
    <text evidence="8">Belongs to the RNase Z family.</text>
</comment>
<evidence type="ECO:0000256" key="6">
    <source>
        <dbReference type="ARBA" id="ARBA00022801"/>
    </source>
</evidence>
<sequence>MDLSLFFAGTAGSVPTARRGLPAILLRRGADRILFDCGEGTQRQLLRSAGLADLSDVFITHFHADHWLGLPGMLKTFDLRAREKPLTIWGPPGLRALMHSIRHIWGGCGYEIALVELPPDAMVERDEYVIEPFPVNHRGTAYGYAITEDDRPGRFDAELAERLGVTPGPDFGRIQRGETVAGVRPEQVIGEPRLGRKLVISGDTGPSEELIEMAHRADLLVHEATFTQDEAERARETQHSTAAQAARAAAEAEVRMLALVHLSTRYGGREIRDEARALFRETVVPRDFDAIDVPFPERGGPQLVRWDPRAPLPQEADAEIAAVEPGA</sequence>
<evidence type="ECO:0000256" key="8">
    <source>
        <dbReference type="HAMAP-Rule" id="MF_01818"/>
    </source>
</evidence>
<dbReference type="EC" id="3.1.26.11" evidence="8"/>
<evidence type="ECO:0000256" key="5">
    <source>
        <dbReference type="ARBA" id="ARBA00022759"/>
    </source>
</evidence>
<comment type="catalytic activity">
    <reaction evidence="8">
        <text>Endonucleolytic cleavage of RNA, removing extra 3' nucleotides from tRNA precursor, generating 3' termini of tRNAs. A 3'-hydroxy group is left at the tRNA terminus and a 5'-phosphoryl group is left at the trailer molecule.</text>
        <dbReference type="EC" id="3.1.26.11"/>
    </reaction>
</comment>
<comment type="caution">
    <text evidence="10">The sequence shown here is derived from an EMBL/GenBank/DDBJ whole genome shotgun (WGS) entry which is preliminary data.</text>
</comment>
<feature type="binding site" evidence="8">
    <location>
        <position position="261"/>
    </location>
    <ligand>
        <name>Zn(2+)</name>
        <dbReference type="ChEBI" id="CHEBI:29105"/>
        <label>2</label>
        <note>catalytic</note>
    </ligand>
</feature>
<evidence type="ECO:0000313" key="10">
    <source>
        <dbReference type="EMBL" id="MBB4663381.1"/>
    </source>
</evidence>
<dbReference type="EMBL" id="JACHNU010000004">
    <property type="protein sequence ID" value="MBB4663381.1"/>
    <property type="molecule type" value="Genomic_DNA"/>
</dbReference>
<proteinExistence type="inferred from homology"/>
<reference evidence="10 11" key="1">
    <citation type="submission" date="2020-08" db="EMBL/GenBank/DDBJ databases">
        <title>Genomic Encyclopedia of Archaeal and Bacterial Type Strains, Phase II (KMG-II): from individual species to whole genera.</title>
        <authorList>
            <person name="Goeker M."/>
        </authorList>
    </citation>
    <scope>NUCLEOTIDE SEQUENCE [LARGE SCALE GENOMIC DNA]</scope>
    <source>
        <strain evidence="10 11">DSM 23288</strain>
    </source>
</reference>
<dbReference type="PANTHER" id="PTHR46018">
    <property type="entry name" value="ZINC PHOSPHODIESTERASE ELAC PROTEIN 1"/>
    <property type="match status" value="1"/>
</dbReference>
<evidence type="ECO:0000256" key="2">
    <source>
        <dbReference type="ARBA" id="ARBA00022694"/>
    </source>
</evidence>
<name>A0A840IGL5_9ACTN</name>
<dbReference type="HAMAP" id="MF_01818">
    <property type="entry name" value="RNase_Z_BN"/>
    <property type="match status" value="1"/>
</dbReference>
<dbReference type="InterPro" id="IPR001279">
    <property type="entry name" value="Metallo-B-lactamas"/>
</dbReference>
<evidence type="ECO:0000256" key="7">
    <source>
        <dbReference type="ARBA" id="ARBA00022833"/>
    </source>
</evidence>
<feature type="binding site" evidence="8">
    <location>
        <position position="203"/>
    </location>
    <ligand>
        <name>Zn(2+)</name>
        <dbReference type="ChEBI" id="CHEBI:29105"/>
        <label>2</label>
        <note>catalytic</note>
    </ligand>
</feature>
<accession>A0A840IGL5</accession>
<dbReference type="GO" id="GO:0042781">
    <property type="term" value="F:3'-tRNA processing endoribonuclease activity"/>
    <property type="evidence" value="ECO:0007669"/>
    <property type="project" value="UniProtKB-UniRule"/>
</dbReference>
<keyword evidence="5 8" id="KW-0255">Endonuclease</keyword>
<comment type="subunit">
    <text evidence="1 8">Homodimer.</text>
</comment>
<gene>
    <name evidence="8" type="primary">rnz</name>
    <name evidence="10" type="ORF">BDZ31_002976</name>
</gene>
<keyword evidence="7 8" id="KW-0862">Zinc</keyword>
<protein>
    <recommendedName>
        <fullName evidence="8">Ribonuclease Z</fullName>
        <shortName evidence="8">RNase Z</shortName>
        <ecNumber evidence="8">3.1.26.11</ecNumber>
    </recommendedName>
    <alternativeName>
        <fullName evidence="8">tRNA 3 endonuclease</fullName>
    </alternativeName>
    <alternativeName>
        <fullName evidence="8">tRNase Z</fullName>
    </alternativeName>
</protein>
<feature type="binding site" evidence="8">
    <location>
        <position position="61"/>
    </location>
    <ligand>
        <name>Zn(2+)</name>
        <dbReference type="ChEBI" id="CHEBI:29105"/>
        <label>1</label>
        <note>catalytic</note>
    </ligand>
</feature>
<comment type="cofactor">
    <cofactor evidence="8">
        <name>Zn(2+)</name>
        <dbReference type="ChEBI" id="CHEBI:29105"/>
    </cofactor>
    <text evidence="8">Binds 2 Zn(2+) ions.</text>
</comment>
<organism evidence="10 11">
    <name type="scientific">Conexibacter arvalis</name>
    <dbReference type="NCBI Taxonomy" id="912552"/>
    <lineage>
        <taxon>Bacteria</taxon>
        <taxon>Bacillati</taxon>
        <taxon>Actinomycetota</taxon>
        <taxon>Thermoleophilia</taxon>
        <taxon>Solirubrobacterales</taxon>
        <taxon>Conexibacteraceae</taxon>
        <taxon>Conexibacter</taxon>
    </lineage>
</organism>
<evidence type="ECO:0000313" key="11">
    <source>
        <dbReference type="Proteomes" id="UP000585272"/>
    </source>
</evidence>
<keyword evidence="4 8" id="KW-0479">Metal-binding</keyword>
<dbReference type="NCBIfam" id="NF000801">
    <property type="entry name" value="PRK00055.1-3"/>
    <property type="match status" value="1"/>
</dbReference>
<feature type="binding site" evidence="8">
    <location>
        <position position="137"/>
    </location>
    <ligand>
        <name>Zn(2+)</name>
        <dbReference type="ChEBI" id="CHEBI:29105"/>
        <label>1</label>
        <note>catalytic</note>
    </ligand>
</feature>
<dbReference type="Pfam" id="PF12706">
    <property type="entry name" value="Lactamase_B_2"/>
    <property type="match status" value="1"/>
</dbReference>
<keyword evidence="6 8" id="KW-0378">Hydrolase</keyword>
<evidence type="ECO:0000256" key="4">
    <source>
        <dbReference type="ARBA" id="ARBA00022723"/>
    </source>
</evidence>
<feature type="binding site" evidence="8">
    <location>
        <position position="65"/>
    </location>
    <ligand>
        <name>Zn(2+)</name>
        <dbReference type="ChEBI" id="CHEBI:29105"/>
        <label>2</label>
        <note>catalytic</note>
    </ligand>
</feature>
<evidence type="ECO:0000256" key="3">
    <source>
        <dbReference type="ARBA" id="ARBA00022722"/>
    </source>
</evidence>
<dbReference type="PANTHER" id="PTHR46018:SF2">
    <property type="entry name" value="ZINC PHOSPHODIESTERASE ELAC PROTEIN 1"/>
    <property type="match status" value="1"/>
</dbReference>
<feature type="binding site" evidence="8">
    <location>
        <position position="63"/>
    </location>
    <ligand>
        <name>Zn(2+)</name>
        <dbReference type="ChEBI" id="CHEBI:29105"/>
        <label>1</label>
        <note>catalytic</note>
    </ligand>
</feature>
<keyword evidence="3 8" id="KW-0540">Nuclease</keyword>
<dbReference type="InterPro" id="IPR013471">
    <property type="entry name" value="RNase_Z/BN"/>
</dbReference>
<dbReference type="GO" id="GO:0008270">
    <property type="term" value="F:zinc ion binding"/>
    <property type="evidence" value="ECO:0007669"/>
    <property type="project" value="UniProtKB-UniRule"/>
</dbReference>
<comment type="function">
    <text evidence="8">Zinc phosphodiesterase, which displays some tRNA 3'-processing endonuclease activity. Probably involved in tRNA maturation, by removing a 3'-trailer from precursor tRNA.</text>
</comment>
<keyword evidence="11" id="KW-1185">Reference proteome</keyword>
<dbReference type="AlphaFoldDB" id="A0A840IGL5"/>